<gene>
    <name evidence="1" type="ORF">BSL78_12835</name>
</gene>
<dbReference type="Proteomes" id="UP000230750">
    <property type="component" value="Unassembled WGS sequence"/>
</dbReference>
<sequence length="359" mass="38673">MKETLPPLGGGINFEAGDKYISVCRGNLAPAGFPFGLGVCPYYPVLGAQQLLISSVPGSGTDSWDPEWNLGSALPVRSRWTRGLVGPGPPEPISVCVPSRVPLLSTRTFCPFRSEFQMGYLLALSLALAFPLGHRIRTVPGPWGQYLFLLSLSSSGLSRRTRAPGAYLCVRTTPGTTLLDPDIPSVPVGTSKGFLLALSLAFLGSEGNVCSGLLLRSRRTLALRSPSLCAHHNGCRSLRPGRTVRSGRLCHGLLVGLEPCPCPSPWWYIRTTPAPWVAKSASLSLSHGLLVGLEPCPCPSPWWYIRTTPAPWVANLHLSLFSLLRPSPGLSPSQLPPTLSLPLHLLSLLRFPPGELWVR</sequence>
<dbReference type="EMBL" id="MRZV01000426">
    <property type="protein sequence ID" value="PIK50266.1"/>
    <property type="molecule type" value="Genomic_DNA"/>
</dbReference>
<dbReference type="AlphaFoldDB" id="A0A2G8KQI3"/>
<comment type="caution">
    <text evidence="1">The sequence shown here is derived from an EMBL/GenBank/DDBJ whole genome shotgun (WGS) entry which is preliminary data.</text>
</comment>
<accession>A0A2G8KQI3</accession>
<evidence type="ECO:0000313" key="2">
    <source>
        <dbReference type="Proteomes" id="UP000230750"/>
    </source>
</evidence>
<proteinExistence type="predicted"/>
<organism evidence="1 2">
    <name type="scientific">Stichopus japonicus</name>
    <name type="common">Sea cucumber</name>
    <dbReference type="NCBI Taxonomy" id="307972"/>
    <lineage>
        <taxon>Eukaryota</taxon>
        <taxon>Metazoa</taxon>
        <taxon>Echinodermata</taxon>
        <taxon>Eleutherozoa</taxon>
        <taxon>Echinozoa</taxon>
        <taxon>Holothuroidea</taxon>
        <taxon>Aspidochirotacea</taxon>
        <taxon>Aspidochirotida</taxon>
        <taxon>Stichopodidae</taxon>
        <taxon>Apostichopus</taxon>
    </lineage>
</organism>
<evidence type="ECO:0000313" key="1">
    <source>
        <dbReference type="EMBL" id="PIK50266.1"/>
    </source>
</evidence>
<keyword evidence="2" id="KW-1185">Reference proteome</keyword>
<protein>
    <submittedName>
        <fullName evidence="1">Uncharacterized protein</fullName>
    </submittedName>
</protein>
<name>A0A2G8KQI3_STIJA</name>
<reference evidence="1 2" key="1">
    <citation type="journal article" date="2017" name="PLoS Biol.">
        <title>The sea cucumber genome provides insights into morphological evolution and visceral regeneration.</title>
        <authorList>
            <person name="Zhang X."/>
            <person name="Sun L."/>
            <person name="Yuan J."/>
            <person name="Sun Y."/>
            <person name="Gao Y."/>
            <person name="Zhang L."/>
            <person name="Li S."/>
            <person name="Dai H."/>
            <person name="Hamel J.F."/>
            <person name="Liu C."/>
            <person name="Yu Y."/>
            <person name="Liu S."/>
            <person name="Lin W."/>
            <person name="Guo K."/>
            <person name="Jin S."/>
            <person name="Xu P."/>
            <person name="Storey K.B."/>
            <person name="Huan P."/>
            <person name="Zhang T."/>
            <person name="Zhou Y."/>
            <person name="Zhang J."/>
            <person name="Lin C."/>
            <person name="Li X."/>
            <person name="Xing L."/>
            <person name="Huo D."/>
            <person name="Sun M."/>
            <person name="Wang L."/>
            <person name="Mercier A."/>
            <person name="Li F."/>
            <person name="Yang H."/>
            <person name="Xiang J."/>
        </authorList>
    </citation>
    <scope>NUCLEOTIDE SEQUENCE [LARGE SCALE GENOMIC DNA]</scope>
    <source>
        <strain evidence="1">Shaxun</strain>
        <tissue evidence="1">Muscle</tissue>
    </source>
</reference>